<name>A0AAD9WNH3_9ROSI</name>
<evidence type="ECO:0000313" key="8">
    <source>
        <dbReference type="EMBL" id="KAK2637934.1"/>
    </source>
</evidence>
<keyword evidence="9" id="KW-1185">Reference proteome</keyword>
<dbReference type="Gene3D" id="1.10.510.10">
    <property type="entry name" value="Transferase(Phosphotransferase) domain 1"/>
    <property type="match status" value="1"/>
</dbReference>
<dbReference type="GO" id="GO:0004672">
    <property type="term" value="F:protein kinase activity"/>
    <property type="evidence" value="ECO:0007669"/>
    <property type="project" value="InterPro"/>
</dbReference>
<reference evidence="8" key="1">
    <citation type="journal article" date="2023" name="Plant J.">
        <title>Genome sequences and population genomics provide insights into the demographic history, inbreeding, and mutation load of two 'living fossil' tree species of Dipteronia.</title>
        <authorList>
            <person name="Feng Y."/>
            <person name="Comes H.P."/>
            <person name="Chen J."/>
            <person name="Zhu S."/>
            <person name="Lu R."/>
            <person name="Zhang X."/>
            <person name="Li P."/>
            <person name="Qiu J."/>
            <person name="Olsen K.M."/>
            <person name="Qiu Y."/>
        </authorList>
    </citation>
    <scope>NUCLEOTIDE SEQUENCE</scope>
    <source>
        <strain evidence="8">KIB01</strain>
    </source>
</reference>
<keyword evidence="5" id="KW-1133">Transmembrane helix</keyword>
<dbReference type="Proteomes" id="UP001280121">
    <property type="component" value="Unassembled WGS sequence"/>
</dbReference>
<dbReference type="GO" id="GO:0005524">
    <property type="term" value="F:ATP binding"/>
    <property type="evidence" value="ECO:0007669"/>
    <property type="project" value="InterPro"/>
</dbReference>
<proteinExistence type="predicted"/>
<evidence type="ECO:0000256" key="2">
    <source>
        <dbReference type="ARBA" id="ARBA00022614"/>
    </source>
</evidence>
<dbReference type="PROSITE" id="PS50011">
    <property type="entry name" value="PROTEIN_KINASE_DOM"/>
    <property type="match status" value="1"/>
</dbReference>
<organism evidence="8 9">
    <name type="scientific">Dipteronia dyeriana</name>
    <dbReference type="NCBI Taxonomy" id="168575"/>
    <lineage>
        <taxon>Eukaryota</taxon>
        <taxon>Viridiplantae</taxon>
        <taxon>Streptophyta</taxon>
        <taxon>Embryophyta</taxon>
        <taxon>Tracheophyta</taxon>
        <taxon>Spermatophyta</taxon>
        <taxon>Magnoliopsida</taxon>
        <taxon>eudicotyledons</taxon>
        <taxon>Gunneridae</taxon>
        <taxon>Pentapetalae</taxon>
        <taxon>rosids</taxon>
        <taxon>malvids</taxon>
        <taxon>Sapindales</taxon>
        <taxon>Sapindaceae</taxon>
        <taxon>Hippocastanoideae</taxon>
        <taxon>Acereae</taxon>
        <taxon>Dipteronia</taxon>
    </lineage>
</organism>
<evidence type="ECO:0000256" key="1">
    <source>
        <dbReference type="ARBA" id="ARBA00004370"/>
    </source>
</evidence>
<dbReference type="PANTHER" id="PTHR27008">
    <property type="entry name" value="OS04G0122200 PROTEIN"/>
    <property type="match status" value="1"/>
</dbReference>
<evidence type="ECO:0000256" key="3">
    <source>
        <dbReference type="ARBA" id="ARBA00022692"/>
    </source>
</evidence>
<dbReference type="SUPFAM" id="SSF56112">
    <property type="entry name" value="Protein kinase-like (PK-like)"/>
    <property type="match status" value="1"/>
</dbReference>
<accession>A0AAD9WNH3</accession>
<protein>
    <recommendedName>
        <fullName evidence="7">Protein kinase domain-containing protein</fullName>
    </recommendedName>
</protein>
<keyword evidence="3" id="KW-0812">Transmembrane</keyword>
<dbReference type="GO" id="GO:0016020">
    <property type="term" value="C:membrane"/>
    <property type="evidence" value="ECO:0007669"/>
    <property type="project" value="UniProtKB-SubCell"/>
</dbReference>
<dbReference type="EMBL" id="JANJYI010000008">
    <property type="protein sequence ID" value="KAK2637934.1"/>
    <property type="molecule type" value="Genomic_DNA"/>
</dbReference>
<feature type="domain" description="Protein kinase" evidence="7">
    <location>
        <begin position="1"/>
        <end position="316"/>
    </location>
</feature>
<dbReference type="PANTHER" id="PTHR27008:SF585">
    <property type="entry name" value="PROTEIN KINASE DOMAIN-CONTAINING PROTEIN"/>
    <property type="match status" value="1"/>
</dbReference>
<dbReference type="SMART" id="SM00220">
    <property type="entry name" value="S_TKc"/>
    <property type="match status" value="1"/>
</dbReference>
<dbReference type="InterPro" id="IPR000719">
    <property type="entry name" value="Prot_kinase_dom"/>
</dbReference>
<evidence type="ECO:0000313" key="9">
    <source>
        <dbReference type="Proteomes" id="UP001280121"/>
    </source>
</evidence>
<keyword evidence="6" id="KW-0472">Membrane</keyword>
<evidence type="ECO:0000256" key="4">
    <source>
        <dbReference type="ARBA" id="ARBA00022737"/>
    </source>
</evidence>
<evidence type="ECO:0000259" key="7">
    <source>
        <dbReference type="PROSITE" id="PS50011"/>
    </source>
</evidence>
<dbReference type="InterPro" id="IPR008271">
    <property type="entry name" value="Ser/Thr_kinase_AS"/>
</dbReference>
<dbReference type="Gene3D" id="3.30.200.20">
    <property type="entry name" value="Phosphorylase Kinase, domain 1"/>
    <property type="match status" value="1"/>
</dbReference>
<comment type="subcellular location">
    <subcellularLocation>
        <location evidence="1">Membrane</location>
    </subcellularLocation>
</comment>
<dbReference type="InterPro" id="IPR051809">
    <property type="entry name" value="Plant_receptor-like_S/T_kinase"/>
</dbReference>
<evidence type="ECO:0000256" key="5">
    <source>
        <dbReference type="ARBA" id="ARBA00022989"/>
    </source>
</evidence>
<dbReference type="Pfam" id="PF00069">
    <property type="entry name" value="Pkinase"/>
    <property type="match status" value="1"/>
</dbReference>
<dbReference type="PROSITE" id="PS00108">
    <property type="entry name" value="PROTEIN_KINASE_ST"/>
    <property type="match status" value="1"/>
</dbReference>
<gene>
    <name evidence="8" type="ORF">Ddye_025729</name>
</gene>
<keyword evidence="2" id="KW-0433">Leucine-rich repeat</keyword>
<dbReference type="AlphaFoldDB" id="A0AAD9WNH3"/>
<keyword evidence="4" id="KW-0677">Repeat</keyword>
<comment type="caution">
    <text evidence="8">The sequence shown here is derived from an EMBL/GenBank/DDBJ whole genome shotgun (WGS) entry which is preliminary data.</text>
</comment>
<evidence type="ECO:0000256" key="6">
    <source>
        <dbReference type="ARBA" id="ARBA00023136"/>
    </source>
</evidence>
<sequence>MMRVYRTRRSSQLANNNDVDVPQRAIWGRISYPELVQATNGFNDSNLLGRGRLLDGMEIAAKVFHLQTERALGSFNVECEVLSGIRHRNLVKIISGCTNDDLKALVLEYMPNGSLEKGLYSDEYFLDILQRLNILIDVASALEYLHFGYSVPVVHCDIKPSNVLLDQSMVGHLSDFGITKLLGEEDSMTQTLATIDYIAPVKPNFPLRRIKRGTGKDSFTDPEMNGGVGVRLPVRGEPAGGRTVFCEDFRSKIYKGAMDIFNIAVQTGDKVVEVGECDVDHISLITLIHAIYHKLSGNCDAPTVDYHVWAQIWGVQ</sequence>
<dbReference type="InterPro" id="IPR011009">
    <property type="entry name" value="Kinase-like_dom_sf"/>
</dbReference>